<sequence>MEKKMKKKMKMEMKAEVKMITHNKTLPKITKEEILKTNEDTWGFFFLFLSRYYEIIDNGYYANIENEFNNSQHTLMAYNILYGEVTNGGFLELIQDGYGTYIFDTLFSDIIKSWGISKMAQNINKAKTLYFDNKTYLETKRTPEQYAEMYKEFPYFNSLDNEFFQIKDSETEKIKLHILDRIGDFAIIE</sequence>
<protein>
    <submittedName>
        <fullName evidence="2">DMP19 family protein</fullName>
    </submittedName>
</protein>
<name>A0A9X3BYB1_9FLAO</name>
<dbReference type="Proteomes" id="UP001151079">
    <property type="component" value="Unassembled WGS sequence"/>
</dbReference>
<evidence type="ECO:0000259" key="1">
    <source>
        <dbReference type="Pfam" id="PF14300"/>
    </source>
</evidence>
<evidence type="ECO:0000313" key="2">
    <source>
        <dbReference type="EMBL" id="MCV9928555.1"/>
    </source>
</evidence>
<dbReference type="Gene3D" id="1.20.1420.60">
    <property type="match status" value="1"/>
</dbReference>
<dbReference type="AlphaFoldDB" id="A0A9X3BYB1"/>
<evidence type="ECO:0000313" key="3">
    <source>
        <dbReference type="Proteomes" id="UP001151079"/>
    </source>
</evidence>
<dbReference type="InterPro" id="IPR025402">
    <property type="entry name" value="DMP19_C"/>
</dbReference>
<reference evidence="2" key="1">
    <citation type="submission" date="2022-10" db="EMBL/GenBank/DDBJ databases">
        <title>Two novel species of Flavobacterium.</title>
        <authorList>
            <person name="Liu Q."/>
            <person name="Xin Y.-H."/>
        </authorList>
    </citation>
    <scope>NUCLEOTIDE SEQUENCE</scope>
    <source>
        <strain evidence="2">LS1R49</strain>
    </source>
</reference>
<gene>
    <name evidence="2" type="ORF">OIU83_12880</name>
</gene>
<feature type="domain" description="DNA mimic protein DMP19 C-terminal" evidence="1">
    <location>
        <begin position="67"/>
        <end position="174"/>
    </location>
</feature>
<comment type="caution">
    <text evidence="2">The sequence shown here is derived from an EMBL/GenBank/DDBJ whole genome shotgun (WGS) entry which is preliminary data.</text>
</comment>
<dbReference type="RefSeq" id="WP_264206667.1">
    <property type="nucleotide sequence ID" value="NZ_JAOZEW010000013.1"/>
</dbReference>
<proteinExistence type="predicted"/>
<accession>A0A9X3BYB1</accession>
<keyword evidence="3" id="KW-1185">Reference proteome</keyword>
<dbReference type="EMBL" id="JAOZEW010000013">
    <property type="protein sequence ID" value="MCV9928555.1"/>
    <property type="molecule type" value="Genomic_DNA"/>
</dbReference>
<dbReference type="Pfam" id="PF14300">
    <property type="entry name" value="DMP19"/>
    <property type="match status" value="1"/>
</dbReference>
<organism evidence="2 3">
    <name type="scientific">Flavobacterium shii</name>
    <dbReference type="NCBI Taxonomy" id="2987687"/>
    <lineage>
        <taxon>Bacteria</taxon>
        <taxon>Pseudomonadati</taxon>
        <taxon>Bacteroidota</taxon>
        <taxon>Flavobacteriia</taxon>
        <taxon>Flavobacteriales</taxon>
        <taxon>Flavobacteriaceae</taxon>
        <taxon>Flavobacterium</taxon>
    </lineage>
</organism>